<accession>A0AAD9L5M2</accession>
<evidence type="ECO:0000256" key="1">
    <source>
        <dbReference type="ARBA" id="ARBA00004123"/>
    </source>
</evidence>
<comment type="similarity">
    <text evidence="3">Belongs to the cclA family.</text>
</comment>
<keyword evidence="8" id="KW-1185">Reference proteome</keyword>
<name>A0AAD9L5M2_PAPLA</name>
<dbReference type="SMART" id="SM00449">
    <property type="entry name" value="SPRY"/>
    <property type="match status" value="1"/>
</dbReference>
<gene>
    <name evidence="7" type="ORF">DB88DRAFT_490577</name>
</gene>
<evidence type="ECO:0000259" key="6">
    <source>
        <dbReference type="PROSITE" id="PS50188"/>
    </source>
</evidence>
<dbReference type="CDD" id="cd12872">
    <property type="entry name" value="SPRY_Ash2"/>
    <property type="match status" value="1"/>
</dbReference>
<feature type="domain" description="B30.2/SPRY" evidence="6">
    <location>
        <begin position="120"/>
        <end position="324"/>
    </location>
</feature>
<dbReference type="Pfam" id="PF00622">
    <property type="entry name" value="SPRY"/>
    <property type="match status" value="1"/>
</dbReference>
<dbReference type="PROSITE" id="PS50188">
    <property type="entry name" value="B302_SPRY"/>
    <property type="match status" value="1"/>
</dbReference>
<dbReference type="InterPro" id="IPR013320">
    <property type="entry name" value="ConA-like_dom_sf"/>
</dbReference>
<dbReference type="InterPro" id="IPR001870">
    <property type="entry name" value="B30.2/SPRY"/>
</dbReference>
<feature type="region of interest" description="Disordered" evidence="5">
    <location>
        <begin position="323"/>
        <end position="353"/>
    </location>
</feature>
<evidence type="ECO:0000313" key="7">
    <source>
        <dbReference type="EMBL" id="KAK1924485.1"/>
    </source>
</evidence>
<dbReference type="InterPro" id="IPR037353">
    <property type="entry name" value="ASH2"/>
</dbReference>
<keyword evidence="2" id="KW-0539">Nucleus</keyword>
<protein>
    <submittedName>
        <fullName evidence="7">Transcription regulator</fullName>
    </submittedName>
</protein>
<dbReference type="PANTHER" id="PTHR10598:SF0">
    <property type="entry name" value="SET1_ASH2 HISTONE METHYLTRANSFERASE COMPLEX SUBUNIT ASH2"/>
    <property type="match status" value="1"/>
</dbReference>
<evidence type="ECO:0000313" key="8">
    <source>
        <dbReference type="Proteomes" id="UP001182556"/>
    </source>
</evidence>
<feature type="region of interest" description="Disordered" evidence="5">
    <location>
        <begin position="1"/>
        <end position="71"/>
    </location>
</feature>
<feature type="compositionally biased region" description="Low complexity" evidence="5">
    <location>
        <begin position="8"/>
        <end position="24"/>
    </location>
</feature>
<proteinExistence type="inferred from homology"/>
<dbReference type="Proteomes" id="UP001182556">
    <property type="component" value="Unassembled WGS sequence"/>
</dbReference>
<dbReference type="GO" id="GO:0000976">
    <property type="term" value="F:transcription cis-regulatory region binding"/>
    <property type="evidence" value="ECO:0007669"/>
    <property type="project" value="TreeGrafter"/>
</dbReference>
<reference evidence="7" key="1">
    <citation type="submission" date="2023-02" db="EMBL/GenBank/DDBJ databases">
        <title>Identification and recombinant expression of a fungal hydrolase from Papiliotrema laurentii that hydrolyzes apple cutin and clears colloidal polyester polyurethane.</title>
        <authorList>
            <consortium name="DOE Joint Genome Institute"/>
            <person name="Roman V.A."/>
            <person name="Bojanowski C."/>
            <person name="Crable B.R."/>
            <person name="Wagner D.N."/>
            <person name="Hung C.S."/>
            <person name="Nadeau L.J."/>
            <person name="Schratz L."/>
            <person name="Haridas S."/>
            <person name="Pangilinan J."/>
            <person name="Lipzen A."/>
            <person name="Na H."/>
            <person name="Yan M."/>
            <person name="Ng V."/>
            <person name="Grigoriev I.V."/>
            <person name="Spatafora J.W."/>
            <person name="Barlow D."/>
            <person name="Biffinger J."/>
            <person name="Kelley-Loughnane N."/>
            <person name="Varaljay V.A."/>
            <person name="Crookes-Goodson W.J."/>
        </authorList>
    </citation>
    <scope>NUCLEOTIDE SEQUENCE</scope>
    <source>
        <strain evidence="7">5307AH</strain>
    </source>
</reference>
<feature type="compositionally biased region" description="Basic and acidic residues" evidence="5">
    <location>
        <begin position="554"/>
        <end position="564"/>
    </location>
</feature>
<comment type="subcellular location">
    <subcellularLocation>
        <location evidence="1">Nucleus</location>
    </subcellularLocation>
</comment>
<evidence type="ECO:0000256" key="4">
    <source>
        <dbReference type="SAM" id="Coils"/>
    </source>
</evidence>
<dbReference type="InterPro" id="IPR003877">
    <property type="entry name" value="SPRY_dom"/>
</dbReference>
<dbReference type="GO" id="GO:0048188">
    <property type="term" value="C:Set1C/COMPASS complex"/>
    <property type="evidence" value="ECO:0007669"/>
    <property type="project" value="InterPro"/>
</dbReference>
<keyword evidence="4" id="KW-0175">Coiled coil</keyword>
<sequence>MSKKRRLSPSASSRSSATPAPAQSISTPAPIDFASSPAPSDAGHFAAEGLAESSRADASASVTPAPSHVKANRTEARLGAVVPGSGDGTGIGEECFLWADLPMNKQGYRYLPCALSPTPSPAQHWPFYRTIAYPPTCPPVHLSWTDRSYFLRLSSTATTATTDKGFRSGRANVGVREGTWYYEVIIGRGDGNAGTGGGAGGENGNAHVRVGWGRREANLDAPVGMDGYGYGIRDINGEKVHLSRPKPYARTFKTGDVVGCLISLPARNQAEDEAKMRRKRIGIHYKGQHYFEMDEYGVQKEMEALVDREGKVAAAAKAAAEAAKEEDKAAKGVKRKGKNQKGSDATPGPRTLPILPGSRVEFFINGESFGNAFEDVYDFAPLPPVHTQTHGSGSKPPKHEAVLHDDGTLGYYPMISCFGRGKVQCNFGPQWRYAPPSSAHARPMVERWDEFRAMELRLDIRDEEEDTKRLKAEMEEMEERRIAAEAKMAAAAARGVVAASKKAGSKKKRKGTDTPSQRDSPALGDQTPLSRMTPGLGDTRMDVDGASVASRSRAGTEEAVKKEEMEVEGDVVVKAETEEDPEEGVKWE</sequence>
<evidence type="ECO:0000256" key="3">
    <source>
        <dbReference type="ARBA" id="ARBA00038149"/>
    </source>
</evidence>
<dbReference type="Gene3D" id="2.60.120.920">
    <property type="match status" value="1"/>
</dbReference>
<dbReference type="EMBL" id="JAODAN010000005">
    <property type="protein sequence ID" value="KAK1924485.1"/>
    <property type="molecule type" value="Genomic_DNA"/>
</dbReference>
<dbReference type="SUPFAM" id="SSF49899">
    <property type="entry name" value="Concanavalin A-like lectins/glucanases"/>
    <property type="match status" value="1"/>
</dbReference>
<evidence type="ECO:0000256" key="5">
    <source>
        <dbReference type="SAM" id="MobiDB-lite"/>
    </source>
</evidence>
<dbReference type="InterPro" id="IPR043136">
    <property type="entry name" value="B30.2/SPRY_sf"/>
</dbReference>
<feature type="region of interest" description="Disordered" evidence="5">
    <location>
        <begin position="496"/>
        <end position="588"/>
    </location>
</feature>
<evidence type="ECO:0000256" key="2">
    <source>
        <dbReference type="ARBA" id="ARBA00023242"/>
    </source>
</evidence>
<feature type="coiled-coil region" evidence="4">
    <location>
        <begin position="453"/>
        <end position="494"/>
    </location>
</feature>
<comment type="caution">
    <text evidence="7">The sequence shown here is derived from an EMBL/GenBank/DDBJ whole genome shotgun (WGS) entry which is preliminary data.</text>
</comment>
<dbReference type="PANTHER" id="PTHR10598">
    <property type="entry name" value="SET1/ASH2 HISTONE METHYLTRANSFERASE COMPLEX SUBUNIT ASH2"/>
    <property type="match status" value="1"/>
</dbReference>
<organism evidence="7 8">
    <name type="scientific">Papiliotrema laurentii</name>
    <name type="common">Cryptococcus laurentii</name>
    <dbReference type="NCBI Taxonomy" id="5418"/>
    <lineage>
        <taxon>Eukaryota</taxon>
        <taxon>Fungi</taxon>
        <taxon>Dikarya</taxon>
        <taxon>Basidiomycota</taxon>
        <taxon>Agaricomycotina</taxon>
        <taxon>Tremellomycetes</taxon>
        <taxon>Tremellales</taxon>
        <taxon>Rhynchogastremaceae</taxon>
        <taxon>Papiliotrema</taxon>
    </lineage>
</organism>
<dbReference type="AlphaFoldDB" id="A0AAD9L5M2"/>